<organism evidence="1 2">
    <name type="scientific">Zarconia navalis LEGE 11467</name>
    <dbReference type="NCBI Taxonomy" id="1828826"/>
    <lineage>
        <taxon>Bacteria</taxon>
        <taxon>Bacillati</taxon>
        <taxon>Cyanobacteriota</taxon>
        <taxon>Cyanophyceae</taxon>
        <taxon>Oscillatoriophycideae</taxon>
        <taxon>Oscillatoriales</taxon>
        <taxon>Oscillatoriales incertae sedis</taxon>
        <taxon>Zarconia</taxon>
        <taxon>Zarconia navalis</taxon>
    </lineage>
</organism>
<evidence type="ECO:0008006" key="3">
    <source>
        <dbReference type="Google" id="ProtNLM"/>
    </source>
</evidence>
<dbReference type="EMBL" id="JADEXN010000070">
    <property type="protein sequence ID" value="MBE9040284.1"/>
    <property type="molecule type" value="Genomic_DNA"/>
</dbReference>
<dbReference type="Proteomes" id="UP000621799">
    <property type="component" value="Unassembled WGS sequence"/>
</dbReference>
<protein>
    <recommendedName>
        <fullName evidence="3">Signal transduction histidine kinase LytS</fullName>
    </recommendedName>
</protein>
<gene>
    <name evidence="1" type="ORF">IQ235_05695</name>
</gene>
<proteinExistence type="predicted"/>
<accession>A0A928Z885</accession>
<dbReference type="InterPro" id="IPR052948">
    <property type="entry name" value="Low_temp-induced_all0457"/>
</dbReference>
<dbReference type="AlphaFoldDB" id="A0A928Z885"/>
<comment type="caution">
    <text evidence="1">The sequence shown here is derived from an EMBL/GenBank/DDBJ whole genome shotgun (WGS) entry which is preliminary data.</text>
</comment>
<evidence type="ECO:0000313" key="1">
    <source>
        <dbReference type="EMBL" id="MBE9040284.1"/>
    </source>
</evidence>
<keyword evidence="2" id="KW-1185">Reference proteome</keyword>
<sequence length="303" mass="31896">MATIQHKRAVGTFPTRIDTEAALQELKNSNFPMDRVSVIARESDGDTNLAGTEVEEIGNKADEGAATGAATGGAVGSITGLLVGLGTLAIPGIGPIMLAGATATTLATTLAGTAIGAATGGLLGGLVGLGIPEERAKVYSDRVSRGEYLVTVEGTEAEINQAAKILSHRGIQEWGVYESPATTTTTTETNRVVGVFSKRQNAEAALEALDRSGFPMAQATVLSREPVYADRNSALVARNRFEETDLGLPQDRWRVLNDRFNRGEYIVAIEGTPNQIQNAEVILNQQGIEEMGGYEPLSARSPV</sequence>
<name>A0A928Z885_9CYAN</name>
<dbReference type="RefSeq" id="WP_264320538.1">
    <property type="nucleotide sequence ID" value="NZ_JADEXN010000070.1"/>
</dbReference>
<dbReference type="PANTHER" id="PTHR36109">
    <property type="entry name" value="MEMBRANE PROTEIN-RELATED"/>
    <property type="match status" value="1"/>
</dbReference>
<reference evidence="1" key="1">
    <citation type="submission" date="2020-10" db="EMBL/GenBank/DDBJ databases">
        <authorList>
            <person name="Castelo-Branco R."/>
            <person name="Eusebio N."/>
            <person name="Adriana R."/>
            <person name="Vieira A."/>
            <person name="Brugerolle De Fraissinette N."/>
            <person name="Rezende De Castro R."/>
            <person name="Schneider M.P."/>
            <person name="Vasconcelos V."/>
            <person name="Leao P.N."/>
        </authorList>
    </citation>
    <scope>NUCLEOTIDE SEQUENCE</scope>
    <source>
        <strain evidence="1">LEGE 11467</strain>
    </source>
</reference>
<dbReference type="PANTHER" id="PTHR36109:SF2">
    <property type="entry name" value="MEMBRANE PROTEIN"/>
    <property type="match status" value="1"/>
</dbReference>
<evidence type="ECO:0000313" key="2">
    <source>
        <dbReference type="Proteomes" id="UP000621799"/>
    </source>
</evidence>